<dbReference type="AlphaFoldDB" id="A0A1S8D474"/>
<evidence type="ECO:0000256" key="2">
    <source>
        <dbReference type="ARBA" id="ARBA00008520"/>
    </source>
</evidence>
<dbReference type="GeneID" id="99633141"/>
<gene>
    <name evidence="4" type="primary">yesO_2</name>
    <name evidence="3" type="ORF">APZ41_014940</name>
    <name evidence="4" type="ORF">NCTC13291_02092</name>
</gene>
<protein>
    <submittedName>
        <fullName evidence="3">ABC transporter ATP-binding protein</fullName>
    </submittedName>
    <submittedName>
        <fullName evidence="4">ABC transporter substrate-binding protein yesO</fullName>
    </submittedName>
</protein>
<evidence type="ECO:0000313" key="5">
    <source>
        <dbReference type="Proteomes" id="UP000054844"/>
    </source>
</evidence>
<dbReference type="PANTHER" id="PTHR43649">
    <property type="entry name" value="ARABINOSE-BINDING PROTEIN-RELATED"/>
    <property type="match status" value="1"/>
</dbReference>
<comment type="similarity">
    <text evidence="2">Belongs to the bacterial solute-binding protein 1 family.</text>
</comment>
<dbReference type="Gene3D" id="3.40.190.10">
    <property type="entry name" value="Periplasmic binding protein-like II"/>
    <property type="match status" value="2"/>
</dbReference>
<comment type="subcellular location">
    <subcellularLocation>
        <location evidence="1">Periplasm</location>
    </subcellularLocation>
</comment>
<evidence type="ECO:0000313" key="3">
    <source>
        <dbReference type="EMBL" id="ONH82380.1"/>
    </source>
</evidence>
<dbReference type="GO" id="GO:0042597">
    <property type="term" value="C:periplasmic space"/>
    <property type="evidence" value="ECO:0007669"/>
    <property type="project" value="UniProtKB-SubCell"/>
</dbReference>
<dbReference type="GO" id="GO:0005524">
    <property type="term" value="F:ATP binding"/>
    <property type="evidence" value="ECO:0007669"/>
    <property type="project" value="UniProtKB-KW"/>
</dbReference>
<organism evidence="3 5">
    <name type="scientific">Roseomonas mucosa</name>
    <dbReference type="NCBI Taxonomy" id="207340"/>
    <lineage>
        <taxon>Bacteria</taxon>
        <taxon>Pseudomonadati</taxon>
        <taxon>Pseudomonadota</taxon>
        <taxon>Alphaproteobacteria</taxon>
        <taxon>Acetobacterales</taxon>
        <taxon>Roseomonadaceae</taxon>
        <taxon>Roseomonas</taxon>
    </lineage>
</organism>
<evidence type="ECO:0000256" key="1">
    <source>
        <dbReference type="ARBA" id="ARBA00004418"/>
    </source>
</evidence>
<dbReference type="OrthoDB" id="7317090at2"/>
<dbReference type="Pfam" id="PF13416">
    <property type="entry name" value="SBP_bac_8"/>
    <property type="match status" value="1"/>
</dbReference>
<dbReference type="InterPro" id="IPR050490">
    <property type="entry name" value="Bact_solute-bd_prot1"/>
</dbReference>
<dbReference type="Proteomes" id="UP000054844">
    <property type="component" value="Unassembled WGS sequence"/>
</dbReference>
<dbReference type="InterPro" id="IPR006311">
    <property type="entry name" value="TAT_signal"/>
</dbReference>
<sequence length="428" mass="47274">MSTRRNLMLGGMASLGLLAGGGGLARAQAAPVRLRMTWWGTKERADRTMKVSALYSQLHPNVSVDSENMGWSDYWPKLATQVVGRNAPDLIQMDYRYLFEYARRGVLLPLDSHVPGTLQISDWDPKFVDVGKAAGKLYGVNFGANSPSMMFNRTVLEQSGLPLPTPDLTWDAYAKLGAEITRKANRADFYGLSDAGQQEPILEIFLRQKGKLLYAPDDKLGFATADMEEWFGYWDRLRKSKACVPAEVQALYQNSLETSPLTLGKAAIDFAHSNQLVAMQKLNRDRVTMTMVPTIAPDAPPGQYLKPSQLLSVYGRSPRAEEAVKLLNFYVTDPRAGEILGVERGVPIANAQREVIKKGMDESSKELVAYIDMVSTRVGPVPPPPPKGAGEIANILKRTNEEIGFGRLSPRDGARRFVNEANDVLERG</sequence>
<reference evidence="4 6" key="2">
    <citation type="submission" date="2018-06" db="EMBL/GenBank/DDBJ databases">
        <authorList>
            <consortium name="Pathogen Informatics"/>
            <person name="Doyle S."/>
        </authorList>
    </citation>
    <scope>NUCLEOTIDE SEQUENCE [LARGE SCALE GENOMIC DNA]</scope>
    <source>
        <strain evidence="4 6">NCTC13291</strain>
    </source>
</reference>
<dbReference type="SUPFAM" id="SSF53850">
    <property type="entry name" value="Periplasmic binding protein-like II"/>
    <property type="match status" value="1"/>
</dbReference>
<dbReference type="RefSeq" id="WP_026033062.1">
    <property type="nucleotide sequence ID" value="NZ_AP031462.1"/>
</dbReference>
<proteinExistence type="inferred from homology"/>
<dbReference type="PANTHER" id="PTHR43649:SF11">
    <property type="entry name" value="ABC TRANSPORTER SUBSTRATE-BINDING PROTEIN YESO-RELATED"/>
    <property type="match status" value="1"/>
</dbReference>
<keyword evidence="3" id="KW-0067">ATP-binding</keyword>
<reference evidence="3 5" key="1">
    <citation type="submission" date="2016-12" db="EMBL/GenBank/DDBJ databases">
        <title>Draft genome sequence of Roseomonas mucosa strain AU37, isolated from a peripheral intravenous catheter.</title>
        <authorList>
            <person name="Choudhury M.A."/>
            <person name="Sidjabat H.E."/>
            <person name="Wailan A.M."/>
            <person name="Zhang L."/>
            <person name="Marsh N.M."/>
            <person name="Rickard C.M."/>
            <person name="Davies M."/>
            <person name="Mcmillan D.J."/>
        </authorList>
    </citation>
    <scope>NUCLEOTIDE SEQUENCE [LARGE SCALE GENOMIC DNA]</scope>
    <source>
        <strain evidence="3 5">SAVE376</strain>
    </source>
</reference>
<keyword evidence="3" id="KW-0547">Nucleotide-binding</keyword>
<accession>A0A1S8D474</accession>
<keyword evidence="5" id="KW-1185">Reference proteome</keyword>
<dbReference type="PROSITE" id="PS51318">
    <property type="entry name" value="TAT"/>
    <property type="match status" value="1"/>
</dbReference>
<evidence type="ECO:0000313" key="6">
    <source>
        <dbReference type="Proteomes" id="UP000254919"/>
    </source>
</evidence>
<dbReference type="InterPro" id="IPR006059">
    <property type="entry name" value="SBP"/>
</dbReference>
<dbReference type="STRING" id="207340.APZ41_014940"/>
<evidence type="ECO:0000313" key="4">
    <source>
        <dbReference type="EMBL" id="SUE40526.1"/>
    </source>
</evidence>
<dbReference type="EMBL" id="UGVN01000001">
    <property type="protein sequence ID" value="SUE40526.1"/>
    <property type="molecule type" value="Genomic_DNA"/>
</dbReference>
<dbReference type="EMBL" id="LLWF02000057">
    <property type="protein sequence ID" value="ONH82380.1"/>
    <property type="molecule type" value="Genomic_DNA"/>
</dbReference>
<dbReference type="Proteomes" id="UP000254919">
    <property type="component" value="Unassembled WGS sequence"/>
</dbReference>
<name>A0A1S8D474_9PROT</name>